<dbReference type="Pfam" id="PF07731">
    <property type="entry name" value="Cu-oxidase_2"/>
    <property type="match status" value="1"/>
</dbReference>
<keyword evidence="3" id="KW-0560">Oxidoreductase</keyword>
<gene>
    <name evidence="11" type="ORF">EDC63_101224</name>
</gene>
<feature type="domain" description="Plastocyanin-like" evidence="9">
    <location>
        <begin position="393"/>
        <end position="522"/>
    </location>
</feature>
<feature type="domain" description="Plastocyanin-like" evidence="10">
    <location>
        <begin position="71"/>
        <end position="181"/>
    </location>
</feature>
<comment type="subunit">
    <text evidence="1">Monomer.</text>
</comment>
<accession>A0A4R3YH13</accession>
<dbReference type="PROSITE" id="PS00080">
    <property type="entry name" value="MULTICOPPER_OXIDASE2"/>
    <property type="match status" value="1"/>
</dbReference>
<dbReference type="InterPro" id="IPR033138">
    <property type="entry name" value="Cu_oxidase_CS"/>
</dbReference>
<dbReference type="EMBL" id="SMCO01000001">
    <property type="protein sequence ID" value="TCV90254.1"/>
    <property type="molecule type" value="Genomic_DNA"/>
</dbReference>
<name>A0A4R3YH13_9PROT</name>
<dbReference type="InterPro" id="IPR011706">
    <property type="entry name" value="Cu-oxidase_C"/>
</dbReference>
<keyword evidence="2" id="KW-0479">Metal-binding</keyword>
<reference evidence="11 12" key="1">
    <citation type="submission" date="2019-03" db="EMBL/GenBank/DDBJ databases">
        <title>Genomic Encyclopedia of Type Strains, Phase IV (KMG-IV): sequencing the most valuable type-strain genomes for metagenomic binning, comparative biology and taxonomic classification.</title>
        <authorList>
            <person name="Goeker M."/>
        </authorList>
    </citation>
    <scope>NUCLEOTIDE SEQUENCE [LARGE SCALE GENOMIC DNA]</scope>
    <source>
        <strain evidence="11 12">DSM 100309</strain>
    </source>
</reference>
<organism evidence="11 12">
    <name type="scientific">Sulfurirhabdus autotrophica</name>
    <dbReference type="NCBI Taxonomy" id="1706046"/>
    <lineage>
        <taxon>Bacteria</taxon>
        <taxon>Pseudomonadati</taxon>
        <taxon>Pseudomonadota</taxon>
        <taxon>Betaproteobacteria</taxon>
        <taxon>Nitrosomonadales</taxon>
        <taxon>Sulfuricellaceae</taxon>
        <taxon>Sulfurirhabdus</taxon>
    </lineage>
</organism>
<evidence type="ECO:0000256" key="4">
    <source>
        <dbReference type="ARBA" id="ARBA00038978"/>
    </source>
</evidence>
<evidence type="ECO:0000256" key="8">
    <source>
        <dbReference type="ARBA" id="ARBA00048092"/>
    </source>
</evidence>
<evidence type="ECO:0000256" key="2">
    <source>
        <dbReference type="ARBA" id="ARBA00022723"/>
    </source>
</evidence>
<protein>
    <recommendedName>
        <fullName evidence="5">Multicopper oxidase CueO</fullName>
        <ecNumber evidence="4">1.16.3.4</ecNumber>
    </recommendedName>
    <alternativeName>
        <fullName evidence="6">Copper efflux oxidase</fullName>
    </alternativeName>
    <alternativeName>
        <fullName evidence="7">Cuprous oxidase</fullName>
    </alternativeName>
</protein>
<evidence type="ECO:0000313" key="12">
    <source>
        <dbReference type="Proteomes" id="UP000295367"/>
    </source>
</evidence>
<proteinExistence type="predicted"/>
<dbReference type="PROSITE" id="PS00079">
    <property type="entry name" value="MULTICOPPER_OXIDASE1"/>
    <property type="match status" value="1"/>
</dbReference>
<dbReference type="PANTHER" id="PTHR48267">
    <property type="entry name" value="CUPREDOXIN SUPERFAMILY PROTEIN"/>
    <property type="match status" value="1"/>
</dbReference>
<dbReference type="SUPFAM" id="SSF49503">
    <property type="entry name" value="Cupredoxins"/>
    <property type="match status" value="3"/>
</dbReference>
<keyword evidence="12" id="KW-1185">Reference proteome</keyword>
<dbReference type="InterPro" id="IPR002355">
    <property type="entry name" value="Cu_oxidase_Cu_BS"/>
</dbReference>
<sequence>MALNQSGRRRFLGVLGGTALLGALPGMAQTRKNVTETPDGFTPDLELELRAAPDQIAILPGQSTGVWRYRAKVLKGPANAVTTIPGSYLGPIINVRRGTRVRVNFINELPQPSVVHWHGLIIPEAMDGHPRYVVPPGGRYTYEFEVRNRAGTYWFHPHPDQLTGTQVNAGLAGLFIVTDDEERALKLPDGERDVALVIQDRSFTSDNQLRYVGNGPGMAGMMSRMNGFIGDQILVNGRPDFSLAVERRPYRLRLLNGSNSRIYKLAWNDSSPMTVIGSDGGLLYAPVRRTYITLAPAERIELWVDFSTRVAGEELTLQSQPFAASTGGSMMGGMMGGSGSLPNGAEFPVLKVRIGKGAAISEKLPGMLTSIAPLRPEQASNFANPRTFRTTMVGMRWGLNGRVFEMDGVAKDEVVRLGSTEIWEFINEASMGMMGGGMPHPIHIHGVQFRIIGRRVQPAAISAWHSLNEGYVDEGWKDTVLLMPGERVRLLMRFDNYPGMFVYHCHNLEHEDMGMMRNFLIKA</sequence>
<dbReference type="Gene3D" id="2.60.40.420">
    <property type="entry name" value="Cupredoxins - blue copper proteins"/>
    <property type="match status" value="3"/>
</dbReference>
<evidence type="ECO:0000256" key="3">
    <source>
        <dbReference type="ARBA" id="ARBA00023002"/>
    </source>
</evidence>
<dbReference type="InterPro" id="IPR008972">
    <property type="entry name" value="Cupredoxin"/>
</dbReference>
<comment type="caution">
    <text evidence="11">The sequence shown here is derived from an EMBL/GenBank/DDBJ whole genome shotgun (WGS) entry which is preliminary data.</text>
</comment>
<evidence type="ECO:0000256" key="1">
    <source>
        <dbReference type="ARBA" id="ARBA00011245"/>
    </source>
</evidence>
<dbReference type="Proteomes" id="UP000295367">
    <property type="component" value="Unassembled WGS sequence"/>
</dbReference>
<comment type="catalytic activity">
    <reaction evidence="8">
        <text>4 Cu(+) + O2 + 4 H(+) = 4 Cu(2+) + 2 H2O</text>
        <dbReference type="Rhea" id="RHEA:30083"/>
        <dbReference type="ChEBI" id="CHEBI:15377"/>
        <dbReference type="ChEBI" id="CHEBI:15378"/>
        <dbReference type="ChEBI" id="CHEBI:15379"/>
        <dbReference type="ChEBI" id="CHEBI:29036"/>
        <dbReference type="ChEBI" id="CHEBI:49552"/>
        <dbReference type="EC" id="1.16.3.4"/>
    </reaction>
    <physiologicalReaction direction="left-to-right" evidence="8">
        <dbReference type="Rhea" id="RHEA:30084"/>
    </physiologicalReaction>
</comment>
<dbReference type="GO" id="GO:0016491">
    <property type="term" value="F:oxidoreductase activity"/>
    <property type="evidence" value="ECO:0007669"/>
    <property type="project" value="UniProtKB-KW"/>
</dbReference>
<dbReference type="Pfam" id="PF07732">
    <property type="entry name" value="Cu-oxidase_3"/>
    <property type="match status" value="1"/>
</dbReference>
<evidence type="ECO:0000256" key="5">
    <source>
        <dbReference type="ARBA" id="ARBA00041027"/>
    </source>
</evidence>
<dbReference type="InterPro" id="IPR011707">
    <property type="entry name" value="Cu-oxidase-like_N"/>
</dbReference>
<dbReference type="PROSITE" id="PS51318">
    <property type="entry name" value="TAT"/>
    <property type="match status" value="1"/>
</dbReference>
<dbReference type="InterPro" id="IPR006311">
    <property type="entry name" value="TAT_signal"/>
</dbReference>
<dbReference type="OrthoDB" id="9757546at2"/>
<evidence type="ECO:0000313" key="11">
    <source>
        <dbReference type="EMBL" id="TCV90254.1"/>
    </source>
</evidence>
<dbReference type="RefSeq" id="WP_124947780.1">
    <property type="nucleotide sequence ID" value="NZ_BHVT01000073.1"/>
</dbReference>
<evidence type="ECO:0000259" key="10">
    <source>
        <dbReference type="Pfam" id="PF07732"/>
    </source>
</evidence>
<dbReference type="CDD" id="cd13852">
    <property type="entry name" value="CuRO_1_McoP_like"/>
    <property type="match status" value="1"/>
</dbReference>
<dbReference type="InterPro" id="IPR045087">
    <property type="entry name" value="Cu-oxidase_fam"/>
</dbReference>
<evidence type="ECO:0000256" key="7">
    <source>
        <dbReference type="ARBA" id="ARBA00043090"/>
    </source>
</evidence>
<evidence type="ECO:0000259" key="9">
    <source>
        <dbReference type="Pfam" id="PF07731"/>
    </source>
</evidence>
<dbReference type="PANTHER" id="PTHR48267:SF1">
    <property type="entry name" value="BILIRUBIN OXIDASE"/>
    <property type="match status" value="1"/>
</dbReference>
<dbReference type="AlphaFoldDB" id="A0A4R3YH13"/>
<evidence type="ECO:0000256" key="6">
    <source>
        <dbReference type="ARBA" id="ARBA00042896"/>
    </source>
</evidence>
<dbReference type="CDD" id="cd13907">
    <property type="entry name" value="CuRO_3_MCO_like_1"/>
    <property type="match status" value="1"/>
</dbReference>
<dbReference type="CDD" id="cd13879">
    <property type="entry name" value="CuRO_2_McoP_like"/>
    <property type="match status" value="1"/>
</dbReference>
<dbReference type="GO" id="GO:0005507">
    <property type="term" value="F:copper ion binding"/>
    <property type="evidence" value="ECO:0007669"/>
    <property type="project" value="InterPro"/>
</dbReference>
<dbReference type="EC" id="1.16.3.4" evidence="4"/>